<sequence>MFRLSLSISKAPGFRLFCCLVFFCNLGFAQQIYNGDYEILGVAGEATYTYRLKEGDTLKNGPFLFQHSSQNNLDPVAIKGSFKNDIPVGLWHYSSGNYVPQKEKEFVDFSFVTRLDGIKKAVEGSYYEGLPDSTWTITRDSIGDSKVSSNQFKSEITYKEGIPQLSFTIETTENLLIGRLLRNASAHDTWTLFTKDGINEIENWVFDNGVLREVRIRVNDSVEKVLSFNQDKQEDAELIYLDENYLTIMEFGLQKQDTTHVFDHGLSSLLKENATYQHQVETMMSDLGSPVKLAVMKVKVPRYDLSKEEEKNLTAITEHYEKSRSLAGIVLTDTQLILKKLTDQKVALLYNAVENIEQTYLKKLEKLNGYRKDEVIRFIKRDALIEGLWPSGLPPREVVGKDTSGLQVAYPVKTGLTYSRSTNKLQDVEDMAHFVESVLTEIQDDLGLSLKNLKPQKQVDTKEEALVQQAGQLKIRIDSLAPSQPDDLRKALLALKGRADQQLQQYALIDQDSLETKNRRAGELKICFAEQQELVDLLIQIPDEQEELKEAYTEEVYVIFTATIMDEQVKKHIINAYEKQVLPYLLKQVQEGLSCEEIQDWMTTYRNIQDRLLQLRNEDTRRLERKLKREDNPQEVLKLLGVAL</sequence>
<name>A0A2G1VSY7_9FLAO</name>
<evidence type="ECO:0000313" key="2">
    <source>
        <dbReference type="Proteomes" id="UP000229433"/>
    </source>
</evidence>
<keyword evidence="2" id="KW-1185">Reference proteome</keyword>
<protein>
    <submittedName>
        <fullName evidence="1">Uncharacterized protein</fullName>
    </submittedName>
</protein>
<gene>
    <name evidence="1" type="ORF">CJ305_08000</name>
</gene>
<dbReference type="EMBL" id="NQXA01000003">
    <property type="protein sequence ID" value="PHQ29903.1"/>
    <property type="molecule type" value="Genomic_DNA"/>
</dbReference>
<accession>A0A2G1VSY7</accession>
<evidence type="ECO:0000313" key="1">
    <source>
        <dbReference type="EMBL" id="PHQ29903.1"/>
    </source>
</evidence>
<reference evidence="1 2" key="1">
    <citation type="submission" date="2017-08" db="EMBL/GenBank/DDBJ databases">
        <title>The whole genome shortgun sequences of strain Leeuwenhoekiella nanhaiensis G18 from the South China Sea.</title>
        <authorList>
            <person name="Liu Q."/>
        </authorList>
    </citation>
    <scope>NUCLEOTIDE SEQUENCE [LARGE SCALE GENOMIC DNA]</scope>
    <source>
        <strain evidence="1 2">G18</strain>
    </source>
</reference>
<dbReference type="Proteomes" id="UP000229433">
    <property type="component" value="Unassembled WGS sequence"/>
</dbReference>
<proteinExistence type="predicted"/>
<dbReference type="AlphaFoldDB" id="A0A2G1VSY7"/>
<organism evidence="1 2">
    <name type="scientific">Leeuwenhoekiella nanhaiensis</name>
    <dbReference type="NCBI Taxonomy" id="1655491"/>
    <lineage>
        <taxon>Bacteria</taxon>
        <taxon>Pseudomonadati</taxon>
        <taxon>Bacteroidota</taxon>
        <taxon>Flavobacteriia</taxon>
        <taxon>Flavobacteriales</taxon>
        <taxon>Flavobacteriaceae</taxon>
        <taxon>Leeuwenhoekiella</taxon>
    </lineage>
</organism>
<comment type="caution">
    <text evidence="1">The sequence shown here is derived from an EMBL/GenBank/DDBJ whole genome shotgun (WGS) entry which is preliminary data.</text>
</comment>